<feature type="non-terminal residue" evidence="2">
    <location>
        <position position="1"/>
    </location>
</feature>
<dbReference type="SUPFAM" id="SSF75098">
    <property type="entry name" value="Monomethylamine methyltransferase MtmB"/>
    <property type="match status" value="1"/>
</dbReference>
<feature type="region of interest" description="Disordered" evidence="1">
    <location>
        <begin position="144"/>
        <end position="171"/>
    </location>
</feature>
<dbReference type="GO" id="GO:0032259">
    <property type="term" value="P:methylation"/>
    <property type="evidence" value="ECO:0007669"/>
    <property type="project" value="InterPro"/>
</dbReference>
<dbReference type="InterPro" id="IPR036655">
    <property type="entry name" value="MtmB_sf"/>
</dbReference>
<dbReference type="GO" id="GO:0008168">
    <property type="term" value="F:methyltransferase activity"/>
    <property type="evidence" value="ECO:0007669"/>
    <property type="project" value="InterPro"/>
</dbReference>
<dbReference type="Gene3D" id="3.20.20.460">
    <property type="entry name" value="Monomethylamine methyltransferase MtmB"/>
    <property type="match status" value="1"/>
</dbReference>
<evidence type="ECO:0000256" key="1">
    <source>
        <dbReference type="SAM" id="MobiDB-lite"/>
    </source>
</evidence>
<dbReference type="InterPro" id="IPR008031">
    <property type="entry name" value="MtmB_MeTrfase"/>
</dbReference>
<dbReference type="Pfam" id="PF05369">
    <property type="entry name" value="MtmB"/>
    <property type="match status" value="1"/>
</dbReference>
<reference evidence="2" key="1">
    <citation type="journal article" date="2015" name="Nature">
        <title>Complex archaea that bridge the gap between prokaryotes and eukaryotes.</title>
        <authorList>
            <person name="Spang A."/>
            <person name="Saw J.H."/>
            <person name="Jorgensen S.L."/>
            <person name="Zaremba-Niedzwiedzka K."/>
            <person name="Martijn J."/>
            <person name="Lind A.E."/>
            <person name="van Eijk R."/>
            <person name="Schleper C."/>
            <person name="Guy L."/>
            <person name="Ettema T.J."/>
        </authorList>
    </citation>
    <scope>NUCLEOTIDE SEQUENCE</scope>
</reference>
<proteinExistence type="predicted"/>
<feature type="compositionally biased region" description="Low complexity" evidence="1">
    <location>
        <begin position="144"/>
        <end position="163"/>
    </location>
</feature>
<comment type="caution">
    <text evidence="2">The sequence shown here is derived from an EMBL/GenBank/DDBJ whole genome shotgun (WGS) entry which is preliminary data.</text>
</comment>
<gene>
    <name evidence="2" type="ORF">LCGC14_3145860</name>
</gene>
<accession>A0A0F8WJL4</accession>
<organism evidence="2">
    <name type="scientific">marine sediment metagenome</name>
    <dbReference type="NCBI Taxonomy" id="412755"/>
    <lineage>
        <taxon>unclassified sequences</taxon>
        <taxon>metagenomes</taxon>
        <taxon>ecological metagenomes</taxon>
    </lineage>
</organism>
<name>A0A0F8WJL4_9ZZZZ</name>
<dbReference type="EMBL" id="LAZR01069100">
    <property type="protein sequence ID" value="KKK48365.1"/>
    <property type="molecule type" value="Genomic_DNA"/>
</dbReference>
<sequence length="171" mass="18584">AVANVAYRIIGRVLFDCAYHLTFPVHITRGCSTMRDVLWCVAVSSQAISRNTKELVWSLGYIAAGPMTRQFFLESAAYIATAISSGLSVQTTHPAKAVLNDYITPMEMRGSVEITEACVGMKRTEANELVKDLLTLYETKSTTLPSARSTRTATTSKPASPARNTSTSTAR</sequence>
<protein>
    <submittedName>
        <fullName evidence="2">Uncharacterized protein</fullName>
    </submittedName>
</protein>
<evidence type="ECO:0000313" key="2">
    <source>
        <dbReference type="EMBL" id="KKK48365.1"/>
    </source>
</evidence>
<dbReference type="AlphaFoldDB" id="A0A0F8WJL4"/>